<dbReference type="GO" id="GO:0003779">
    <property type="term" value="F:actin binding"/>
    <property type="evidence" value="ECO:0007669"/>
    <property type="project" value="InterPro"/>
</dbReference>
<dbReference type="OrthoDB" id="6018897at2759"/>
<dbReference type="InterPro" id="IPR035963">
    <property type="entry name" value="FERM_2"/>
</dbReference>
<name>A0A1V9X586_9ACAR</name>
<dbReference type="InterPro" id="IPR046810">
    <property type="entry name" value="ERM_helical"/>
</dbReference>
<dbReference type="Gene3D" id="1.20.5.450">
    <property type="match status" value="1"/>
</dbReference>
<protein>
    <recommendedName>
        <fullName evidence="4">Moesin/ezrin/radixin homolog 1</fullName>
    </recommendedName>
</protein>
<evidence type="ECO:0000256" key="8">
    <source>
        <dbReference type="ARBA" id="ARBA00043944"/>
    </source>
</evidence>
<feature type="binding site" evidence="9">
    <location>
        <begin position="79"/>
        <end position="82"/>
    </location>
    <ligand>
        <name>a 1,2-diacyl-sn-glycero-3-phospho-(1D-myo-inositol)</name>
        <dbReference type="ChEBI" id="CHEBI:57880"/>
    </ligand>
</feature>
<dbReference type="GO" id="GO:0005886">
    <property type="term" value="C:plasma membrane"/>
    <property type="evidence" value="ECO:0007669"/>
    <property type="project" value="UniProtKB-SubCell"/>
</dbReference>
<dbReference type="PROSITE" id="PS00661">
    <property type="entry name" value="FERM_2"/>
    <property type="match status" value="1"/>
</dbReference>
<dbReference type="FunCoup" id="A0A1V9X586">
    <property type="interactions" value="244"/>
</dbReference>
<dbReference type="InterPro" id="IPR011174">
    <property type="entry name" value="ERM"/>
</dbReference>
<dbReference type="SUPFAM" id="SSF50729">
    <property type="entry name" value="PH domain-like"/>
    <property type="match status" value="1"/>
</dbReference>
<comment type="subcellular location">
    <subcellularLocation>
        <location evidence="3">Cell junction</location>
        <location evidence="3">Adherens junction</location>
    </subcellularLocation>
    <subcellularLocation>
        <location evidence="2">Cell membrane</location>
        <topology evidence="2">Peripheral membrane protein</topology>
    </subcellularLocation>
    <subcellularLocation>
        <location evidence="1">Cell projection</location>
        <location evidence="1">Microvillus</location>
    </subcellularLocation>
    <subcellularLocation>
        <location evidence="8">Cell projection</location>
        <location evidence="8">Rhabdomere</location>
    </subcellularLocation>
</comment>
<dbReference type="GO" id="GO:0005902">
    <property type="term" value="C:microvillus"/>
    <property type="evidence" value="ECO:0007669"/>
    <property type="project" value="UniProtKB-SubCell"/>
</dbReference>
<dbReference type="PIRSF" id="PIRSF002305">
    <property type="entry name" value="ERM"/>
    <property type="match status" value="1"/>
</dbReference>
<dbReference type="SUPFAM" id="SSF47031">
    <property type="entry name" value="Second domain of FERM"/>
    <property type="match status" value="1"/>
</dbReference>
<evidence type="ECO:0000313" key="13">
    <source>
        <dbReference type="Proteomes" id="UP000192247"/>
    </source>
</evidence>
<dbReference type="InterPro" id="IPR018979">
    <property type="entry name" value="FERM_N"/>
</dbReference>
<sequence length="576" mass="66112">MSIDRRVLCKMPLSILSKKASKMEAVRVSTMDAELEFELEQKATGRDLFDLVCRTIGLRETWYFGLQFVDAKGFPTWLKLDKRVDRQNCKSPLSFLFLVKFYPEDVCDELIQEAKYGDYDETTYTPGMLANDDLLPQRVIDQYQMTLEMWEERIKVWYADHKGMTRNEAEMEYLKIAQDLDMYGVSYFKICNRKDTDLWLGVSAVGLKIYNKDNKLAPIVTFPWSDIRNISFDDKKFNIKPADKNSPNFLFYSLNKLILDLCMGNHELYMRRRKPDSMEVQQMKAAAKEAKSRRQYERNLLEREKKLREEAERERAELQQRLIICQQEARVAHEALRRSEQTAELLAEKSRIAEEESLLLARKADEAEQQRQRMESKAREAEVMVMQIAEEKTHEMNVLRQELTRLKQVHTQSQSRIQSTGSTPRHPPSPTSSGTTPGNGGQQQGGSVPGANGVSSAVSSGAGSISVNHAGSANFNGINNSSVHINNNNLEPDEDISALTEEIEREKSSYHAKTSSVQRQLLQLRNEIQDLKKLEHSTPLDQIYEQRQATGVDKHATYRKSVQGATKSRVAFFEQL</sequence>
<dbReference type="Gene3D" id="2.30.29.30">
    <property type="entry name" value="Pleckstrin-homology domain (PH domain)/Phosphotyrosine-binding domain (PTB)"/>
    <property type="match status" value="1"/>
</dbReference>
<feature type="compositionally biased region" description="Polar residues" evidence="10">
    <location>
        <begin position="409"/>
        <end position="418"/>
    </location>
</feature>
<reference evidence="12 13" key="1">
    <citation type="journal article" date="2017" name="Gigascience">
        <title>Draft genome of the honey bee ectoparasitic mite, Tropilaelaps mercedesae, is shaped by the parasitic life history.</title>
        <authorList>
            <person name="Dong X."/>
            <person name="Armstrong S.D."/>
            <person name="Xia D."/>
            <person name="Makepeace B.L."/>
            <person name="Darby A.C."/>
            <person name="Kadowaki T."/>
        </authorList>
    </citation>
    <scope>NUCLEOTIDE SEQUENCE [LARGE SCALE GENOMIC DNA]</scope>
    <source>
        <strain evidence="12">Wuxi-XJTLU</strain>
    </source>
</reference>
<dbReference type="GO" id="GO:0005912">
    <property type="term" value="C:adherens junction"/>
    <property type="evidence" value="ECO:0007669"/>
    <property type="project" value="UniProtKB-SubCell"/>
</dbReference>
<feature type="compositionally biased region" description="Low complexity" evidence="10">
    <location>
        <begin position="449"/>
        <end position="461"/>
    </location>
</feature>
<dbReference type="InterPro" id="IPR014352">
    <property type="entry name" value="FERM/acyl-CoA-bd_prot_sf"/>
</dbReference>
<dbReference type="GO" id="GO:0048731">
    <property type="term" value="P:system development"/>
    <property type="evidence" value="ECO:0007669"/>
    <property type="project" value="UniProtKB-ARBA"/>
</dbReference>
<dbReference type="Gene3D" id="6.10.360.10">
    <property type="match status" value="1"/>
</dbReference>
<evidence type="ECO:0000259" key="11">
    <source>
        <dbReference type="PROSITE" id="PS50057"/>
    </source>
</evidence>
<dbReference type="InterPro" id="IPR041789">
    <property type="entry name" value="ERM_FERM_C"/>
</dbReference>
<dbReference type="SUPFAM" id="SSF54236">
    <property type="entry name" value="Ubiquitin-like"/>
    <property type="match status" value="1"/>
</dbReference>
<evidence type="ECO:0000256" key="1">
    <source>
        <dbReference type="ARBA" id="ARBA00004105"/>
    </source>
</evidence>
<dbReference type="InterPro" id="IPR019749">
    <property type="entry name" value="Band_41_domain"/>
</dbReference>
<feature type="compositionally biased region" description="Gly residues" evidence="10">
    <location>
        <begin position="437"/>
        <end position="448"/>
    </location>
</feature>
<gene>
    <name evidence="12" type="ORF">BIW11_01998</name>
</gene>
<dbReference type="SMART" id="SM00295">
    <property type="entry name" value="B41"/>
    <property type="match status" value="1"/>
</dbReference>
<evidence type="ECO:0000256" key="6">
    <source>
        <dbReference type="ARBA" id="ARBA00022949"/>
    </source>
</evidence>
<dbReference type="Gene3D" id="3.10.20.90">
    <property type="entry name" value="Phosphatidylinositol 3-kinase Catalytic Subunit, Chain A, domain 1"/>
    <property type="match status" value="1"/>
</dbReference>
<evidence type="ECO:0000256" key="3">
    <source>
        <dbReference type="ARBA" id="ARBA00004536"/>
    </source>
</evidence>
<dbReference type="PRINTS" id="PR00661">
    <property type="entry name" value="ERMFAMILY"/>
</dbReference>
<dbReference type="InterPro" id="IPR011993">
    <property type="entry name" value="PH-like_dom_sf"/>
</dbReference>
<proteinExistence type="predicted"/>
<evidence type="ECO:0000256" key="2">
    <source>
        <dbReference type="ARBA" id="ARBA00004202"/>
    </source>
</evidence>
<dbReference type="Pfam" id="PF20492">
    <property type="entry name" value="ERM_helical"/>
    <property type="match status" value="1"/>
</dbReference>
<comment type="caution">
    <text evidence="12">The sequence shown here is derived from an EMBL/GenBank/DDBJ whole genome shotgun (WGS) entry which is preliminary data.</text>
</comment>
<dbReference type="SMART" id="SM01196">
    <property type="entry name" value="FERM_C"/>
    <property type="match status" value="1"/>
</dbReference>
<dbReference type="InterPro" id="IPR000798">
    <property type="entry name" value="Ez/rad/moesin-like"/>
</dbReference>
<dbReference type="CDD" id="cd14473">
    <property type="entry name" value="FERM_B-lobe"/>
    <property type="match status" value="1"/>
</dbReference>
<evidence type="ECO:0000256" key="4">
    <source>
        <dbReference type="ARBA" id="ARBA00022025"/>
    </source>
</evidence>
<dbReference type="InterPro" id="IPR019747">
    <property type="entry name" value="FERM_CS"/>
</dbReference>
<dbReference type="SUPFAM" id="SSF48678">
    <property type="entry name" value="Moesin tail domain"/>
    <property type="match status" value="1"/>
</dbReference>
<feature type="domain" description="FERM" evidence="11">
    <location>
        <begin position="1"/>
        <end position="273"/>
    </location>
</feature>
<accession>A0A1V9X586</accession>
<evidence type="ECO:0000256" key="7">
    <source>
        <dbReference type="ARBA" id="ARBA00023136"/>
    </source>
</evidence>
<evidence type="ECO:0000256" key="5">
    <source>
        <dbReference type="ARBA" id="ARBA00022475"/>
    </source>
</evidence>
<dbReference type="InterPro" id="IPR018980">
    <property type="entry name" value="FERM_PH-like_C"/>
</dbReference>
<dbReference type="STRING" id="418985.A0A1V9X586"/>
<dbReference type="GO" id="GO:0009887">
    <property type="term" value="P:animal organ morphogenesis"/>
    <property type="evidence" value="ECO:0007669"/>
    <property type="project" value="UniProtKB-ARBA"/>
</dbReference>
<dbReference type="Pfam" id="PF00769">
    <property type="entry name" value="ERM_C"/>
    <property type="match status" value="1"/>
</dbReference>
<dbReference type="Pfam" id="PF00373">
    <property type="entry name" value="FERM_M"/>
    <property type="match status" value="1"/>
</dbReference>
<evidence type="ECO:0000256" key="10">
    <source>
        <dbReference type="SAM" id="MobiDB-lite"/>
    </source>
</evidence>
<keyword evidence="5" id="KW-1003">Cell membrane</keyword>
<dbReference type="AlphaFoldDB" id="A0A1V9X586"/>
<keyword evidence="13" id="KW-1185">Reference proteome</keyword>
<dbReference type="PANTHER" id="PTHR23281">
    <property type="entry name" value="MERLIN/MOESIN/EZRIN/RADIXIN"/>
    <property type="match status" value="1"/>
</dbReference>
<dbReference type="InterPro" id="IPR029071">
    <property type="entry name" value="Ubiquitin-like_domsf"/>
</dbReference>
<feature type="region of interest" description="Disordered" evidence="10">
    <location>
        <begin position="407"/>
        <end position="461"/>
    </location>
</feature>
<dbReference type="InParanoid" id="A0A1V9X586"/>
<dbReference type="InterPro" id="IPR000299">
    <property type="entry name" value="FERM_domain"/>
</dbReference>
<organism evidence="12 13">
    <name type="scientific">Tropilaelaps mercedesae</name>
    <dbReference type="NCBI Taxonomy" id="418985"/>
    <lineage>
        <taxon>Eukaryota</taxon>
        <taxon>Metazoa</taxon>
        <taxon>Ecdysozoa</taxon>
        <taxon>Arthropoda</taxon>
        <taxon>Chelicerata</taxon>
        <taxon>Arachnida</taxon>
        <taxon>Acari</taxon>
        <taxon>Parasitiformes</taxon>
        <taxon>Mesostigmata</taxon>
        <taxon>Gamasina</taxon>
        <taxon>Dermanyssoidea</taxon>
        <taxon>Laelapidae</taxon>
        <taxon>Tropilaelaps</taxon>
    </lineage>
</organism>
<keyword evidence="6" id="KW-0965">Cell junction</keyword>
<dbReference type="Gene3D" id="1.20.80.10">
    <property type="match status" value="1"/>
</dbReference>
<evidence type="ECO:0000313" key="12">
    <source>
        <dbReference type="EMBL" id="OQR68523.1"/>
    </source>
</evidence>
<dbReference type="FunFam" id="3.10.20.90:FF:000013">
    <property type="entry name" value="radixin isoform X1"/>
    <property type="match status" value="1"/>
</dbReference>
<feature type="binding site" evidence="9">
    <location>
        <position position="256"/>
    </location>
    <ligand>
        <name>a 1,2-diacyl-sn-glycero-3-phospho-(1D-myo-inositol)</name>
        <dbReference type="ChEBI" id="CHEBI:57880"/>
    </ligand>
</feature>
<dbReference type="Pfam" id="PF09380">
    <property type="entry name" value="FERM_C"/>
    <property type="match status" value="1"/>
</dbReference>
<keyword evidence="7" id="KW-0472">Membrane</keyword>
<dbReference type="Proteomes" id="UP000192247">
    <property type="component" value="Unassembled WGS sequence"/>
</dbReference>
<evidence type="ECO:0000256" key="9">
    <source>
        <dbReference type="PIRSR" id="PIRSR002305-1"/>
    </source>
</evidence>
<dbReference type="InterPro" id="IPR008954">
    <property type="entry name" value="Moesin_tail_sf"/>
</dbReference>
<dbReference type="EMBL" id="MNPL01024474">
    <property type="protein sequence ID" value="OQR68523.1"/>
    <property type="molecule type" value="Genomic_DNA"/>
</dbReference>
<dbReference type="PROSITE" id="PS50057">
    <property type="entry name" value="FERM_3"/>
    <property type="match status" value="1"/>
</dbReference>
<dbReference type="InterPro" id="IPR019748">
    <property type="entry name" value="FERM_central"/>
</dbReference>
<dbReference type="InterPro" id="IPR011259">
    <property type="entry name" value="ERM_C_dom"/>
</dbReference>
<dbReference type="CDD" id="cd13194">
    <property type="entry name" value="FERM_C_ERM"/>
    <property type="match status" value="1"/>
</dbReference>
<dbReference type="Pfam" id="PF09379">
    <property type="entry name" value="FERM_N"/>
    <property type="match status" value="1"/>
</dbReference>